<dbReference type="KEGG" id="led:BBK82_31905"/>
<feature type="region of interest" description="Disordered" evidence="2">
    <location>
        <begin position="226"/>
        <end position="386"/>
    </location>
</feature>
<sequence>MPPETVPPENVPVLTDPQNWASRSHPDLYAAVHYNNDPGQAGQIGSEWGRYGTELTEAARAITKVITDSETKWTGDAAEGARAAMKRLSDWVDETARTAVQVGDKVAEQGRVMENARAQMPAPVQFDYDQAAAALSQPGTAAFALATIDIAVTNARSRAAHDQAVAVMTTMENNSRQIDTSTPAFTPPFNPNTGEVEQPVPAARMLAGTPTFGSADALTATHAASAPSVATAPTPTGASGGVPQGGAGYQPAAASYTPQTGAGGGGGGGVTMPTPQPYSSGSTNTAGATYTPQNPATYTPQLPQGGGNTYTGGTDYKPQYPTGTPYTGPGPTPRPQVPSSLTNPGNYLPKDTPLPKGTTPPFGTGPGGTGPGGSGPGGAGGGPSAFKAARCRASAVARVPVRSAAVPAAVVPVRCRPVAARVCRASPVSDPACRWRFPAAQRRPEPAWPVHRWVDLRAARARRTRSTSPRATSWAVTCSTCPARTCRPR</sequence>
<evidence type="ECO:0000313" key="4">
    <source>
        <dbReference type="EMBL" id="ANZ39968.1"/>
    </source>
</evidence>
<feature type="domain" description="PPE" evidence="3">
    <location>
        <begin position="46"/>
        <end position="178"/>
    </location>
</feature>
<reference evidence="4 5" key="1">
    <citation type="submission" date="2016-07" db="EMBL/GenBank/DDBJ databases">
        <title>Complete genome sequence of the Lentzea guizhouensis DHS C013.</title>
        <authorList>
            <person name="Cao C."/>
        </authorList>
    </citation>
    <scope>NUCLEOTIDE SEQUENCE [LARGE SCALE GENOMIC DNA]</scope>
    <source>
        <strain evidence="4 5">DHS C013</strain>
    </source>
</reference>
<feature type="compositionally biased region" description="Low complexity" evidence="2">
    <location>
        <begin position="311"/>
        <end position="327"/>
    </location>
</feature>
<dbReference type="Proteomes" id="UP000093053">
    <property type="component" value="Chromosome"/>
</dbReference>
<feature type="compositionally biased region" description="Polar residues" evidence="2">
    <location>
        <begin position="277"/>
        <end position="302"/>
    </location>
</feature>
<dbReference type="STRING" id="1586287.BBK82_31905"/>
<feature type="compositionally biased region" description="Gly residues" evidence="2">
    <location>
        <begin position="238"/>
        <end position="248"/>
    </location>
</feature>
<keyword evidence="5" id="KW-1185">Reference proteome</keyword>
<dbReference type="SUPFAM" id="SSF140459">
    <property type="entry name" value="PE/PPE dimer-like"/>
    <property type="match status" value="1"/>
</dbReference>
<accession>A0A1B2HQH3</accession>
<gene>
    <name evidence="4" type="ORF">BBK82_31905</name>
</gene>
<evidence type="ECO:0000313" key="5">
    <source>
        <dbReference type="Proteomes" id="UP000093053"/>
    </source>
</evidence>
<organism evidence="4 5">
    <name type="scientific">Lentzea guizhouensis</name>
    <dbReference type="NCBI Taxonomy" id="1586287"/>
    <lineage>
        <taxon>Bacteria</taxon>
        <taxon>Bacillati</taxon>
        <taxon>Actinomycetota</taxon>
        <taxon>Actinomycetes</taxon>
        <taxon>Pseudonocardiales</taxon>
        <taxon>Pseudonocardiaceae</taxon>
        <taxon>Lentzea</taxon>
    </lineage>
</organism>
<dbReference type="RefSeq" id="WP_065918309.1">
    <property type="nucleotide sequence ID" value="NZ_CP016793.1"/>
</dbReference>
<dbReference type="EMBL" id="CP016793">
    <property type="protein sequence ID" value="ANZ39968.1"/>
    <property type="molecule type" value="Genomic_DNA"/>
</dbReference>
<feature type="region of interest" description="Disordered" evidence="2">
    <location>
        <begin position="175"/>
        <end position="196"/>
    </location>
</feature>
<dbReference type="Pfam" id="PF00823">
    <property type="entry name" value="PPE"/>
    <property type="match status" value="1"/>
</dbReference>
<protein>
    <recommendedName>
        <fullName evidence="3">PPE domain-containing protein</fullName>
    </recommendedName>
</protein>
<feature type="compositionally biased region" description="Low complexity" evidence="2">
    <location>
        <begin position="226"/>
        <end position="237"/>
    </location>
</feature>
<comment type="similarity">
    <text evidence="1">Belongs to the mycobacterial PPE family.</text>
</comment>
<dbReference type="Gene3D" id="1.20.1260.20">
    <property type="entry name" value="PPE superfamily"/>
    <property type="match status" value="1"/>
</dbReference>
<dbReference type="AlphaFoldDB" id="A0A1B2HQH3"/>
<dbReference type="InterPro" id="IPR000030">
    <property type="entry name" value="PPE_dom"/>
</dbReference>
<evidence type="ECO:0000256" key="2">
    <source>
        <dbReference type="SAM" id="MobiDB-lite"/>
    </source>
</evidence>
<dbReference type="OrthoDB" id="3681508at2"/>
<evidence type="ECO:0000256" key="1">
    <source>
        <dbReference type="ARBA" id="ARBA00010652"/>
    </source>
</evidence>
<evidence type="ECO:0000259" key="3">
    <source>
        <dbReference type="Pfam" id="PF00823"/>
    </source>
</evidence>
<dbReference type="InterPro" id="IPR038332">
    <property type="entry name" value="PPE_sf"/>
</dbReference>
<feature type="compositionally biased region" description="Gly residues" evidence="2">
    <location>
        <begin position="261"/>
        <end position="270"/>
    </location>
</feature>
<proteinExistence type="inferred from homology"/>
<feature type="compositionally biased region" description="Gly residues" evidence="2">
    <location>
        <begin position="364"/>
        <end position="383"/>
    </location>
</feature>
<name>A0A1B2HQH3_9PSEU</name>